<dbReference type="Proteomes" id="UP000010816">
    <property type="component" value="Chromosome"/>
</dbReference>
<dbReference type="STRING" id="765912.Thimo_0051"/>
<dbReference type="EMBL" id="CP003051">
    <property type="protein sequence ID" value="AGA88928.1"/>
    <property type="molecule type" value="Genomic_DNA"/>
</dbReference>
<evidence type="ECO:0000313" key="2">
    <source>
        <dbReference type="Proteomes" id="UP000010816"/>
    </source>
</evidence>
<dbReference type="OrthoDB" id="5621075at2"/>
<dbReference type="AlphaFoldDB" id="L0GQ91"/>
<dbReference type="RefSeq" id="WP_015279078.1">
    <property type="nucleotide sequence ID" value="NC_019940.1"/>
</dbReference>
<dbReference type="InterPro" id="IPR007813">
    <property type="entry name" value="PilN"/>
</dbReference>
<name>L0GQ91_9GAMM</name>
<reference evidence="1 2" key="1">
    <citation type="submission" date="2011-09" db="EMBL/GenBank/DDBJ databases">
        <title>Complete sequence of chromosome of Thioflavicoccus mobilis 8321.</title>
        <authorList>
            <consortium name="US DOE Joint Genome Institute"/>
            <person name="Lucas S."/>
            <person name="Han J."/>
            <person name="Lapidus A."/>
            <person name="Cheng J.-F."/>
            <person name="Goodwin L."/>
            <person name="Pitluck S."/>
            <person name="Peters L."/>
            <person name="Ovchinnikova G."/>
            <person name="Lu M."/>
            <person name="Detter J.C."/>
            <person name="Han C."/>
            <person name="Tapia R."/>
            <person name="Land M."/>
            <person name="Hauser L."/>
            <person name="Kyrpides N."/>
            <person name="Ivanova N."/>
            <person name="Pagani I."/>
            <person name="Vogl K."/>
            <person name="Liu Z."/>
            <person name="Imhoff J."/>
            <person name="Thiel V."/>
            <person name="Frigaard N.-U."/>
            <person name="Bryant D."/>
            <person name="Woyke T."/>
        </authorList>
    </citation>
    <scope>NUCLEOTIDE SEQUENCE [LARGE SCALE GENOMIC DNA]</scope>
    <source>
        <strain evidence="1 2">8321</strain>
    </source>
</reference>
<dbReference type="Pfam" id="PF05137">
    <property type="entry name" value="PilN"/>
    <property type="match status" value="1"/>
</dbReference>
<protein>
    <submittedName>
        <fullName evidence="1">Tfp pilus assembly protein PilN</fullName>
    </submittedName>
</protein>
<dbReference type="InterPro" id="IPR052534">
    <property type="entry name" value="Extracell_DNA_Util/SecSys_Comp"/>
</dbReference>
<dbReference type="SUPFAM" id="SSF53067">
    <property type="entry name" value="Actin-like ATPase domain"/>
    <property type="match status" value="1"/>
</dbReference>
<dbReference type="Gene3D" id="3.30.420.380">
    <property type="match status" value="1"/>
</dbReference>
<organism evidence="1 2">
    <name type="scientific">Thioflavicoccus mobilis 8321</name>
    <dbReference type="NCBI Taxonomy" id="765912"/>
    <lineage>
        <taxon>Bacteria</taxon>
        <taxon>Pseudomonadati</taxon>
        <taxon>Pseudomonadota</taxon>
        <taxon>Gammaproteobacteria</taxon>
        <taxon>Chromatiales</taxon>
        <taxon>Chromatiaceae</taxon>
        <taxon>Thioflavicoccus</taxon>
    </lineage>
</organism>
<dbReference type="HOGENOM" id="CLU_049033_1_0_6"/>
<dbReference type="eggNOG" id="COG3166">
    <property type="taxonomic scope" value="Bacteria"/>
</dbReference>
<dbReference type="PANTHER" id="PTHR40278:SF1">
    <property type="entry name" value="DNA UTILIZATION PROTEIN HOFN"/>
    <property type="match status" value="1"/>
</dbReference>
<keyword evidence="2" id="KW-1185">Reference proteome</keyword>
<evidence type="ECO:0000313" key="1">
    <source>
        <dbReference type="EMBL" id="AGA88928.1"/>
    </source>
</evidence>
<proteinExistence type="predicted"/>
<dbReference type="KEGG" id="tmb:Thimo_0051"/>
<dbReference type="PANTHER" id="PTHR40278">
    <property type="entry name" value="DNA UTILIZATION PROTEIN HOFN"/>
    <property type="match status" value="1"/>
</dbReference>
<dbReference type="InterPro" id="IPR043129">
    <property type="entry name" value="ATPase_NBD"/>
</dbReference>
<gene>
    <name evidence="1" type="ORF">Thimo_0051</name>
</gene>
<dbReference type="PATRIC" id="fig|765912.4.peg.47"/>
<accession>L0GQ91</accession>
<sequence length="363" mass="41069">MNLAERLRSVQLRAPVFDGARLVRWRDELVACAPSPVRHWLLRRDRRLLVAISGATRAELSLASGDDRQRLGPLELNGKGELPPLIGVDRGPERQRTVVSLPADFVLRRTVTLPSQVRENLPQVMRYEIDRLSPFSADQVYFAYTPHGAGRSDRLTVELAICRRDKVQPWLDRLRELGRPVDQLTWDGAWPRANLLAPEDRPSRRVTLFTLPRAAGLLTLVLLIAAMGSPVWQREQILERIAQDLRAARAEAIEVDDVRQSLERAREGSFAVLRQKVEQPRISELVRELSEQLPDDTWIQSLEVRDGEVQIRGESARATALIEVLESAPGFDGVGFRSPVTQVAQTGKERFHIAFRYDPPSTQ</sequence>